<dbReference type="PANTHER" id="PTHR46716">
    <property type="entry name" value="MITOGEN-ACTIVATED PROTEIN KINASE KINASE KINASE 7"/>
    <property type="match status" value="1"/>
</dbReference>
<dbReference type="GO" id="GO:0019899">
    <property type="term" value="F:enzyme binding"/>
    <property type="evidence" value="ECO:0007669"/>
    <property type="project" value="UniProtKB-ARBA"/>
</dbReference>
<dbReference type="AlphaFoldDB" id="A0A085MRB0"/>
<evidence type="ECO:0000256" key="3">
    <source>
        <dbReference type="ARBA" id="ARBA00022679"/>
    </source>
</evidence>
<keyword evidence="6 7" id="KW-0067">ATP-binding</keyword>
<dbReference type="GO" id="GO:0043123">
    <property type="term" value="P:positive regulation of canonical NF-kappaB signal transduction"/>
    <property type="evidence" value="ECO:0007669"/>
    <property type="project" value="TreeGrafter"/>
</dbReference>
<evidence type="ECO:0000256" key="4">
    <source>
        <dbReference type="ARBA" id="ARBA00022741"/>
    </source>
</evidence>
<dbReference type="InterPro" id="IPR011009">
    <property type="entry name" value="Kinase-like_dom_sf"/>
</dbReference>
<dbReference type="GO" id="GO:0005524">
    <property type="term" value="F:ATP binding"/>
    <property type="evidence" value="ECO:0007669"/>
    <property type="project" value="UniProtKB-UniRule"/>
</dbReference>
<evidence type="ECO:0000256" key="6">
    <source>
        <dbReference type="ARBA" id="ARBA00022840"/>
    </source>
</evidence>
<evidence type="ECO:0000256" key="2">
    <source>
        <dbReference type="ARBA" id="ARBA00022527"/>
    </source>
</evidence>
<protein>
    <recommendedName>
        <fullName evidence="8">Protein kinase domain-containing protein</fullName>
    </recommendedName>
</protein>
<dbReference type="Proteomes" id="UP000030758">
    <property type="component" value="Unassembled WGS sequence"/>
</dbReference>
<dbReference type="Pfam" id="PF07714">
    <property type="entry name" value="PK_Tyr_Ser-Thr"/>
    <property type="match status" value="1"/>
</dbReference>
<gene>
    <name evidence="9" type="ORF">M514_08779</name>
</gene>
<dbReference type="Gene3D" id="1.10.510.10">
    <property type="entry name" value="Transferase(Phosphotransferase) domain 1"/>
    <property type="match status" value="1"/>
</dbReference>
<dbReference type="SUPFAM" id="SSF56112">
    <property type="entry name" value="Protein kinase-like (PK-like)"/>
    <property type="match status" value="1"/>
</dbReference>
<name>A0A085MRB0_9BILA</name>
<keyword evidence="4 7" id="KW-0547">Nucleotide-binding</keyword>
<sequence>MAHEPSLGLYRVQEHVRKSTVSLAESKRQTDKALEMINNAVYDTHTVGRIPDGCRQQREEQKSGSLSPLQSFDECEIMFSESLESVGTLVKFLRVGRGGYGTVYRARWRGIDVAVKYFQSYEEKKSLKAEIDQLSRVSHENIVRLHGICVDERGPICLVTEYAECGCLYYPVEYTRTHALHWALQCAKGVSYLHAMEPKPIVHRDLKTPNLLLCRRGTLLKICDFGTACDLQSIMTNNKGSAAWMAPEVFEGSKYDEKCDVYSWGIILWELLARRMPFEEMAKSAYQIMWAVHNKERPPDIDDCPTELSKLMKRCWDADPLVRPAMFDVVDVVSSFVEASSGTAFPEPLNFDKPPPAVDEPVSYANFITGASVAPIQEAPALIAGINCPIEEDRTVEMFPTLERHLQPVLPIPGHDESVALYEGHVALCQRLIGLRKQLETILEQRDITLSHLSLQSADTISEENIYSRIWQLSEEKRSLIALKESLLQQIAEFRSSSESRRNDPCLYDCYDLD</sequence>
<evidence type="ECO:0000256" key="7">
    <source>
        <dbReference type="PROSITE-ProRule" id="PRU10141"/>
    </source>
</evidence>
<dbReference type="InterPro" id="IPR000719">
    <property type="entry name" value="Prot_kinase_dom"/>
</dbReference>
<dbReference type="SMART" id="SM00220">
    <property type="entry name" value="S_TKc"/>
    <property type="match status" value="1"/>
</dbReference>
<dbReference type="GO" id="GO:0006955">
    <property type="term" value="P:immune response"/>
    <property type="evidence" value="ECO:0007669"/>
    <property type="project" value="TreeGrafter"/>
</dbReference>
<dbReference type="PANTHER" id="PTHR46716:SF1">
    <property type="entry name" value="MITOGEN-ACTIVATED PROTEIN KINASE KINASE KINASE 7"/>
    <property type="match status" value="1"/>
</dbReference>
<proteinExistence type="inferred from homology"/>
<dbReference type="PROSITE" id="PS00108">
    <property type="entry name" value="PROTEIN_KINASE_ST"/>
    <property type="match status" value="1"/>
</dbReference>
<dbReference type="EMBL" id="KL367745">
    <property type="protein sequence ID" value="KFD59756.1"/>
    <property type="molecule type" value="Genomic_DNA"/>
</dbReference>
<reference evidence="9" key="1">
    <citation type="journal article" date="2014" name="Nat. Genet.">
        <title>Genome and transcriptome of the porcine whipworm Trichuris suis.</title>
        <authorList>
            <person name="Jex A.R."/>
            <person name="Nejsum P."/>
            <person name="Schwarz E.M."/>
            <person name="Hu L."/>
            <person name="Young N.D."/>
            <person name="Hall R.S."/>
            <person name="Korhonen P.K."/>
            <person name="Liao S."/>
            <person name="Thamsborg S."/>
            <person name="Xia J."/>
            <person name="Xu P."/>
            <person name="Wang S."/>
            <person name="Scheerlinck J.P."/>
            <person name="Hofmann A."/>
            <person name="Sternberg P.W."/>
            <person name="Wang J."/>
            <person name="Gasser R.B."/>
        </authorList>
    </citation>
    <scope>NUCLEOTIDE SEQUENCE [LARGE SCALE GENOMIC DNA]</scope>
    <source>
        <strain evidence="9">DCEP-RM93F</strain>
    </source>
</reference>
<evidence type="ECO:0000259" key="8">
    <source>
        <dbReference type="PROSITE" id="PS50011"/>
    </source>
</evidence>
<keyword evidence="2" id="KW-0723">Serine/threonine-protein kinase</keyword>
<dbReference type="Pfam" id="PF10167">
    <property type="entry name" value="BORCS8"/>
    <property type="match status" value="1"/>
</dbReference>
<feature type="binding site" evidence="7">
    <location>
        <position position="116"/>
    </location>
    <ligand>
        <name>ATP</name>
        <dbReference type="ChEBI" id="CHEBI:30616"/>
    </ligand>
</feature>
<dbReference type="Gene3D" id="3.30.200.20">
    <property type="entry name" value="Phosphorylase Kinase, domain 1"/>
    <property type="match status" value="1"/>
</dbReference>
<keyword evidence="5" id="KW-0418">Kinase</keyword>
<dbReference type="InterPro" id="IPR017441">
    <property type="entry name" value="Protein_kinase_ATP_BS"/>
</dbReference>
<evidence type="ECO:0000256" key="5">
    <source>
        <dbReference type="ARBA" id="ARBA00022777"/>
    </source>
</evidence>
<dbReference type="InterPro" id="IPR001245">
    <property type="entry name" value="Ser-Thr/Tyr_kinase_cat_dom"/>
</dbReference>
<dbReference type="PROSITE" id="PS50011">
    <property type="entry name" value="PROTEIN_KINASE_DOM"/>
    <property type="match status" value="1"/>
</dbReference>
<keyword evidence="3" id="KW-0808">Transferase</keyword>
<accession>A0A085MRB0</accession>
<evidence type="ECO:0000256" key="1">
    <source>
        <dbReference type="ARBA" id="ARBA00006529"/>
    </source>
</evidence>
<organism evidence="9">
    <name type="scientific">Trichuris suis</name>
    <name type="common">pig whipworm</name>
    <dbReference type="NCBI Taxonomy" id="68888"/>
    <lineage>
        <taxon>Eukaryota</taxon>
        <taxon>Metazoa</taxon>
        <taxon>Ecdysozoa</taxon>
        <taxon>Nematoda</taxon>
        <taxon>Enoplea</taxon>
        <taxon>Dorylaimia</taxon>
        <taxon>Trichinellida</taxon>
        <taxon>Trichuridae</taxon>
        <taxon>Trichuris</taxon>
    </lineage>
</organism>
<dbReference type="PROSITE" id="PS00107">
    <property type="entry name" value="PROTEIN_KINASE_ATP"/>
    <property type="match status" value="1"/>
</dbReference>
<evidence type="ECO:0000313" key="9">
    <source>
        <dbReference type="EMBL" id="KFD59756.1"/>
    </source>
</evidence>
<comment type="similarity">
    <text evidence="1">Belongs to the protein kinase superfamily. STE Ser/Thr protein kinase family. MAP kinase kinase kinase subfamily.</text>
</comment>
<dbReference type="InterPro" id="IPR008271">
    <property type="entry name" value="Ser/Thr_kinase_AS"/>
</dbReference>
<feature type="domain" description="Protein kinase" evidence="8">
    <location>
        <begin position="89"/>
        <end position="337"/>
    </location>
</feature>
<dbReference type="GO" id="GO:0004709">
    <property type="term" value="F:MAP kinase kinase kinase activity"/>
    <property type="evidence" value="ECO:0007669"/>
    <property type="project" value="TreeGrafter"/>
</dbReference>
<dbReference type="GO" id="GO:0007254">
    <property type="term" value="P:JNK cascade"/>
    <property type="evidence" value="ECO:0007669"/>
    <property type="project" value="TreeGrafter"/>
</dbReference>
<dbReference type="InterPro" id="IPR019320">
    <property type="entry name" value="BORCS8"/>
</dbReference>
<dbReference type="GO" id="GO:0006950">
    <property type="term" value="P:response to stress"/>
    <property type="evidence" value="ECO:0007669"/>
    <property type="project" value="UniProtKB-ARBA"/>
</dbReference>